<name>A0ABX2ZY47_9GAMM</name>
<organism evidence="1 2">
    <name type="scientific">Piscirickettsia litoralis</name>
    <dbReference type="NCBI Taxonomy" id="1891921"/>
    <lineage>
        <taxon>Bacteria</taxon>
        <taxon>Pseudomonadati</taxon>
        <taxon>Pseudomonadota</taxon>
        <taxon>Gammaproteobacteria</taxon>
        <taxon>Thiotrichales</taxon>
        <taxon>Piscirickettsiaceae</taxon>
        <taxon>Piscirickettsia</taxon>
    </lineage>
</organism>
<sequence length="82" mass="9279">MDITLNNMLLVPFSSIWAFSALKFKCDLSAFQAHQSFRELYAAYKATDGGEGFEFQWGSGHENNRGLATILNKSAICHKFRE</sequence>
<comment type="caution">
    <text evidence="1">The sequence shown here is derived from an EMBL/GenBank/DDBJ whole genome shotgun (WGS) entry which is preliminary data.</text>
</comment>
<dbReference type="EMBL" id="MDTU01000004">
    <property type="protein sequence ID" value="ODN41304.1"/>
    <property type="molecule type" value="Genomic_DNA"/>
</dbReference>
<evidence type="ECO:0000313" key="1">
    <source>
        <dbReference type="EMBL" id="ODN41304.1"/>
    </source>
</evidence>
<keyword evidence="2" id="KW-1185">Reference proteome</keyword>
<reference evidence="1 2" key="1">
    <citation type="submission" date="2016-08" db="EMBL/GenBank/DDBJ databases">
        <title>Draft genome sequence of Candidatus Piscirickettsia litoralis, from seawater.</title>
        <authorList>
            <person name="Wan X."/>
            <person name="Lee A.J."/>
            <person name="Hou S."/>
            <person name="Donachie S.P."/>
        </authorList>
    </citation>
    <scope>NUCLEOTIDE SEQUENCE [LARGE SCALE GENOMIC DNA]</scope>
    <source>
        <strain evidence="1 2">Y2</strain>
    </source>
</reference>
<accession>A0ABX2ZY47</accession>
<proteinExistence type="predicted"/>
<dbReference type="Proteomes" id="UP000094329">
    <property type="component" value="Unassembled WGS sequence"/>
</dbReference>
<protein>
    <submittedName>
        <fullName evidence="1">Uncharacterized protein</fullName>
    </submittedName>
</protein>
<evidence type="ECO:0000313" key="2">
    <source>
        <dbReference type="Proteomes" id="UP000094329"/>
    </source>
</evidence>
<gene>
    <name evidence="1" type="ORF">BGC07_17220</name>
</gene>